<evidence type="ECO:0000313" key="7">
    <source>
        <dbReference type="EMBL" id="MBC1187104.1"/>
    </source>
</evidence>
<sequence length="187" mass="19151">MKTQSRIMACAIAVLVTGTVTAAPPLASTAGTQGTGGEVKFTGEITDASCNVDSNSANQSVDLGKWAKTYFTGTGVESTKTAFHIKVKDCPNSVKQVAVLFDGNTDAQEPSLLKVNGGATGVGIKLYEHDQSKQIIPGSVSEKQPVTSGSSGNGSADLIFYADYEATGATVASGAADGVADFNMIYN</sequence>
<comment type="caution">
    <text evidence="7">The sequence shown here is derived from an EMBL/GenBank/DDBJ whole genome shotgun (WGS) entry which is preliminary data.</text>
</comment>
<evidence type="ECO:0000256" key="1">
    <source>
        <dbReference type="ARBA" id="ARBA00004561"/>
    </source>
</evidence>
<keyword evidence="8" id="KW-1185">Reference proteome</keyword>
<keyword evidence="4" id="KW-0281">Fimbrium</keyword>
<dbReference type="InterPro" id="IPR008966">
    <property type="entry name" value="Adhesion_dom_sf"/>
</dbReference>
<dbReference type="PANTHER" id="PTHR33420">
    <property type="entry name" value="FIMBRIAL SUBUNIT ELFA-RELATED"/>
    <property type="match status" value="1"/>
</dbReference>
<accession>A0ABR6RVE6</accession>
<dbReference type="RefSeq" id="WP_185668724.1">
    <property type="nucleotide sequence ID" value="NZ_JABBJF010000015.1"/>
</dbReference>
<dbReference type="InterPro" id="IPR036937">
    <property type="entry name" value="Adhesion_dom_fimbrial_sf"/>
</dbReference>
<comment type="similarity">
    <text evidence="2">Belongs to the fimbrial protein family.</text>
</comment>
<evidence type="ECO:0000256" key="5">
    <source>
        <dbReference type="SAM" id="SignalP"/>
    </source>
</evidence>
<protein>
    <submittedName>
        <fullName evidence="7">Type 1 fimbrial protein</fullName>
    </submittedName>
</protein>
<dbReference type="Pfam" id="PF00419">
    <property type="entry name" value="Fimbrial"/>
    <property type="match status" value="1"/>
</dbReference>
<comment type="subcellular location">
    <subcellularLocation>
        <location evidence="1">Fimbrium</location>
    </subcellularLocation>
</comment>
<dbReference type="EMBL" id="JABBJF010000015">
    <property type="protein sequence ID" value="MBC1187104.1"/>
    <property type="molecule type" value="Genomic_DNA"/>
</dbReference>
<feature type="chain" id="PRO_5047523720" evidence="5">
    <location>
        <begin position="23"/>
        <end position="187"/>
    </location>
</feature>
<reference evidence="7 8" key="1">
    <citation type="submission" date="2020-04" db="EMBL/GenBank/DDBJ databases">
        <title>The draft genome of Kluyvera sichuanensis strain SCKS090646.</title>
        <authorList>
            <person name="Wei L."/>
            <person name="Liu L."/>
            <person name="Feng Y."/>
            <person name="Zong Z."/>
        </authorList>
    </citation>
    <scope>NUCLEOTIDE SEQUENCE [LARGE SCALE GENOMIC DNA]</scope>
    <source>
        <strain evidence="7 8">090646</strain>
    </source>
</reference>
<dbReference type="SUPFAM" id="SSF49401">
    <property type="entry name" value="Bacterial adhesins"/>
    <property type="match status" value="1"/>
</dbReference>
<dbReference type="PANTHER" id="PTHR33420:SF3">
    <property type="entry name" value="FIMBRIAL SUBUNIT ELFA"/>
    <property type="match status" value="1"/>
</dbReference>
<feature type="signal peptide" evidence="5">
    <location>
        <begin position="1"/>
        <end position="22"/>
    </location>
</feature>
<dbReference type="Gene3D" id="2.60.40.1090">
    <property type="entry name" value="Fimbrial-type adhesion domain"/>
    <property type="match status" value="1"/>
</dbReference>
<organism evidence="7 8">
    <name type="scientific">Kluyvera sichuanensis</name>
    <dbReference type="NCBI Taxonomy" id="2725494"/>
    <lineage>
        <taxon>Bacteria</taxon>
        <taxon>Pseudomonadati</taxon>
        <taxon>Pseudomonadota</taxon>
        <taxon>Gammaproteobacteria</taxon>
        <taxon>Enterobacterales</taxon>
        <taxon>Enterobacteriaceae</taxon>
        <taxon>Kluyvera</taxon>
    </lineage>
</organism>
<evidence type="ECO:0000256" key="2">
    <source>
        <dbReference type="ARBA" id="ARBA00006671"/>
    </source>
</evidence>
<dbReference type="InterPro" id="IPR050263">
    <property type="entry name" value="Bact_Fimbrial_Adh_Pro"/>
</dbReference>
<gene>
    <name evidence="7" type="ORF">HII27_15435</name>
</gene>
<evidence type="ECO:0000313" key="8">
    <source>
        <dbReference type="Proteomes" id="UP000607331"/>
    </source>
</evidence>
<evidence type="ECO:0000256" key="4">
    <source>
        <dbReference type="ARBA" id="ARBA00023263"/>
    </source>
</evidence>
<name>A0ABR6RVE6_9ENTR</name>
<proteinExistence type="inferred from homology"/>
<evidence type="ECO:0000259" key="6">
    <source>
        <dbReference type="Pfam" id="PF00419"/>
    </source>
</evidence>
<dbReference type="Proteomes" id="UP000607331">
    <property type="component" value="Unassembled WGS sequence"/>
</dbReference>
<dbReference type="InterPro" id="IPR000259">
    <property type="entry name" value="Adhesion_dom_fimbrial"/>
</dbReference>
<keyword evidence="3 5" id="KW-0732">Signal</keyword>
<feature type="domain" description="Fimbrial-type adhesion" evidence="6">
    <location>
        <begin position="40"/>
        <end position="186"/>
    </location>
</feature>
<evidence type="ECO:0000256" key="3">
    <source>
        <dbReference type="ARBA" id="ARBA00022729"/>
    </source>
</evidence>